<accession>A0A9W9L1H5</accession>
<evidence type="ECO:0000256" key="2">
    <source>
        <dbReference type="ARBA" id="ARBA00022676"/>
    </source>
</evidence>
<dbReference type="CDD" id="cd06532">
    <property type="entry name" value="Glyco_transf_25"/>
    <property type="match status" value="1"/>
</dbReference>
<protein>
    <recommendedName>
        <fullName evidence="7">LPS glycosyltransferase</fullName>
    </recommendedName>
</protein>
<keyword evidence="2" id="KW-0328">Glycosyltransferase</keyword>
<dbReference type="AlphaFoldDB" id="A0A9W9L1H5"/>
<dbReference type="InterPro" id="IPR002654">
    <property type="entry name" value="Glyco_trans_25"/>
</dbReference>
<sequence>MLQGYRILQIAAAAACTYLILTFLSFESRATEWRQNISHLSHSGVSDRDLAHIQNETLGFEHIYAIGMKERPDKRDFLDVAASVTGFKVDWLEGVRPDELKQKAMPNGLTLSDTKPAIVACWRAHMNALVKIIENSYSSALIFEDDADWDVNIKSQLHEFARGLHSLQGNEKVSQEHPYGTDWDVLWIGGCGSEPNKNETQFYAIPNDPTLPSHQYRRWDLGGTPDSWKEQFPEDSTRFAFRAEAACCLFGYAVSNRGARKILAALSIDHLEQPVDNAMSGLCGGNSGRRQIDCFATFPQLIGTYRKAGPASSDSEIENYSENQYHEEVSNYVMYSTRRNIHRLVAGEETVYAQWDDVPWAEGQINPKELIYPHGVLVN</sequence>
<evidence type="ECO:0008006" key="7">
    <source>
        <dbReference type="Google" id="ProtNLM"/>
    </source>
</evidence>
<proteinExistence type="inferred from homology"/>
<evidence type="ECO:0000256" key="4">
    <source>
        <dbReference type="SAM" id="Phobius"/>
    </source>
</evidence>
<dbReference type="PANTHER" id="PTHR10730">
    <property type="entry name" value="PROCOLLAGEN-LYSINE,2-OXOGLUTARATE 5-DIOXYGENASE/GLYCOSYLTRANSFERASE 25 FAMILY MEMBER"/>
    <property type="match status" value="1"/>
</dbReference>
<dbReference type="PANTHER" id="PTHR10730:SF53">
    <property type="entry name" value="GLYCOSYLTRANSFERASE 25 FAMILY MEMBER"/>
    <property type="match status" value="1"/>
</dbReference>
<keyword evidence="4" id="KW-0472">Membrane</keyword>
<dbReference type="GO" id="GO:0016740">
    <property type="term" value="F:transferase activity"/>
    <property type="evidence" value="ECO:0007669"/>
    <property type="project" value="UniProtKB-KW"/>
</dbReference>
<keyword evidence="4" id="KW-0812">Transmembrane</keyword>
<feature type="transmembrane region" description="Helical" evidence="4">
    <location>
        <begin position="7"/>
        <end position="26"/>
    </location>
</feature>
<keyword evidence="3" id="KW-0808">Transferase</keyword>
<comment type="similarity">
    <text evidence="1">Belongs to the glycosyltransferase 25 family.</text>
</comment>
<evidence type="ECO:0000313" key="6">
    <source>
        <dbReference type="Proteomes" id="UP001147746"/>
    </source>
</evidence>
<evidence type="ECO:0000313" key="5">
    <source>
        <dbReference type="EMBL" id="KAJ5307777.1"/>
    </source>
</evidence>
<reference evidence="5" key="1">
    <citation type="submission" date="2022-12" db="EMBL/GenBank/DDBJ databases">
        <authorList>
            <person name="Petersen C."/>
        </authorList>
    </citation>
    <scope>NUCLEOTIDE SEQUENCE</scope>
    <source>
        <strain evidence="5">IBT 21472</strain>
    </source>
</reference>
<evidence type="ECO:0000256" key="3">
    <source>
        <dbReference type="ARBA" id="ARBA00022679"/>
    </source>
</evidence>
<dbReference type="EMBL" id="JAPZBO010000008">
    <property type="protein sequence ID" value="KAJ5307777.1"/>
    <property type="molecule type" value="Genomic_DNA"/>
</dbReference>
<comment type="caution">
    <text evidence="5">The sequence shown here is derived from an EMBL/GenBank/DDBJ whole genome shotgun (WGS) entry which is preliminary data.</text>
</comment>
<keyword evidence="4" id="KW-1133">Transmembrane helix</keyword>
<evidence type="ECO:0000256" key="1">
    <source>
        <dbReference type="ARBA" id="ARBA00006721"/>
    </source>
</evidence>
<organism evidence="5 6">
    <name type="scientific">Penicillium atrosanguineum</name>
    <dbReference type="NCBI Taxonomy" id="1132637"/>
    <lineage>
        <taxon>Eukaryota</taxon>
        <taxon>Fungi</taxon>
        <taxon>Dikarya</taxon>
        <taxon>Ascomycota</taxon>
        <taxon>Pezizomycotina</taxon>
        <taxon>Eurotiomycetes</taxon>
        <taxon>Eurotiomycetidae</taxon>
        <taxon>Eurotiales</taxon>
        <taxon>Aspergillaceae</taxon>
        <taxon>Penicillium</taxon>
    </lineage>
</organism>
<name>A0A9W9L1H5_9EURO</name>
<keyword evidence="6" id="KW-1185">Reference proteome</keyword>
<gene>
    <name evidence="5" type="ORF">N7476_008433</name>
</gene>
<dbReference type="Proteomes" id="UP001147746">
    <property type="component" value="Unassembled WGS sequence"/>
</dbReference>
<reference evidence="5" key="2">
    <citation type="journal article" date="2023" name="IMA Fungus">
        <title>Comparative genomic study of the Penicillium genus elucidates a diverse pangenome and 15 lateral gene transfer events.</title>
        <authorList>
            <person name="Petersen C."/>
            <person name="Sorensen T."/>
            <person name="Nielsen M.R."/>
            <person name="Sondergaard T.E."/>
            <person name="Sorensen J.L."/>
            <person name="Fitzpatrick D.A."/>
            <person name="Frisvad J.C."/>
            <person name="Nielsen K.L."/>
        </authorList>
    </citation>
    <scope>NUCLEOTIDE SEQUENCE</scope>
    <source>
        <strain evidence="5">IBT 21472</strain>
    </source>
</reference>
<dbReference type="InterPro" id="IPR050757">
    <property type="entry name" value="Collagen_mod_GT25"/>
</dbReference>